<dbReference type="FunFam" id="1.20.200.10:FF:000002">
    <property type="entry name" value="Argininosuccinate lyase"/>
    <property type="match status" value="1"/>
</dbReference>
<organism evidence="10 11">
    <name type="scientific">Mycetocola reblochoni REB411</name>
    <dbReference type="NCBI Taxonomy" id="1255698"/>
    <lineage>
        <taxon>Bacteria</taxon>
        <taxon>Bacillati</taxon>
        <taxon>Actinomycetota</taxon>
        <taxon>Actinomycetes</taxon>
        <taxon>Micrococcales</taxon>
        <taxon>Microbacteriaceae</taxon>
        <taxon>Mycetocola</taxon>
    </lineage>
</organism>
<evidence type="ECO:0000256" key="1">
    <source>
        <dbReference type="ARBA" id="ARBA00004941"/>
    </source>
</evidence>
<dbReference type="InterPro" id="IPR000362">
    <property type="entry name" value="Fumarate_lyase_fam"/>
</dbReference>
<sequence length="486" mass="52081">MAGTEQPASSAGNRAEEPGALWGGRFASGPSPALARLSKSTQFDWVLAAYDIAGSRAHAAALADAGYLTAEELTAMRDALDVLEDRVARGEFVAAESDEDVHSALERGLIEVAGAELGGKLRAGRSRNDQIATLVRLYLRDHARVIAGQLGDVVDALVAQAAAHPDAAMPGRTHLQHAQPVLLAHQLLAHAWPLVRDLERLRDWWGRASQSPYGAGALAGSSLGLDPRLVANELGLSEPTENSIDATAARDVVAEFAFITSMIGINLSRLSEEIILWNTKEFGFVTLHDGYSTGSSIMPQKKNPDIAELARGKSGRLIGNLSGLLATLKGLPLAYNRDLQEDKEPVFDSVETLEVLLPAFAGMVATLTFHTERMAELAPQGFSLATDVAEWLVKQGVVFRDAHEISGELVRFCEERGLALDEPSDAELAQVSPRLTPAVREVLTVEGSIGSRLGVGGTAPERVSDQRRQLQRRLDDVLVALGVPLR</sequence>
<dbReference type="Gene3D" id="1.20.200.10">
    <property type="entry name" value="Fumarase/aspartase (Central domain)"/>
    <property type="match status" value="1"/>
</dbReference>
<dbReference type="InterPro" id="IPR022761">
    <property type="entry name" value="Fumarate_lyase_N"/>
</dbReference>
<dbReference type="AlphaFoldDB" id="A0A1R4IDH4"/>
<evidence type="ECO:0000259" key="8">
    <source>
        <dbReference type="Pfam" id="PF00206"/>
    </source>
</evidence>
<dbReference type="PRINTS" id="PR00145">
    <property type="entry name" value="ARGSUCLYASE"/>
</dbReference>
<protein>
    <recommendedName>
        <fullName evidence="2 6">Argininosuccinate lyase</fullName>
        <shortName evidence="6">ASAL</shortName>
        <ecNumber evidence="2 6">4.3.2.1</ecNumber>
    </recommendedName>
    <alternativeName>
        <fullName evidence="6">Arginosuccinase</fullName>
    </alternativeName>
</protein>
<dbReference type="CDD" id="cd01359">
    <property type="entry name" value="Argininosuccinate_lyase"/>
    <property type="match status" value="1"/>
</dbReference>
<comment type="catalytic activity">
    <reaction evidence="6">
        <text>2-(N(omega)-L-arginino)succinate = fumarate + L-arginine</text>
        <dbReference type="Rhea" id="RHEA:24020"/>
        <dbReference type="ChEBI" id="CHEBI:29806"/>
        <dbReference type="ChEBI" id="CHEBI:32682"/>
        <dbReference type="ChEBI" id="CHEBI:57472"/>
        <dbReference type="EC" id="4.3.2.1"/>
    </reaction>
</comment>
<dbReference type="Pfam" id="PF00206">
    <property type="entry name" value="Lyase_1"/>
    <property type="match status" value="1"/>
</dbReference>
<reference evidence="11" key="1">
    <citation type="submission" date="2017-02" db="EMBL/GenBank/DDBJ databases">
        <authorList>
            <person name="Dridi B."/>
        </authorList>
    </citation>
    <scope>NUCLEOTIDE SEQUENCE [LARGE SCALE GENOMIC DNA]</scope>
    <source>
        <strain evidence="11">EB411</strain>
    </source>
</reference>
<dbReference type="InterPro" id="IPR009049">
    <property type="entry name" value="Argininosuccinate_lyase"/>
</dbReference>
<dbReference type="FunFam" id="1.10.40.30:FF:000001">
    <property type="entry name" value="Argininosuccinate lyase"/>
    <property type="match status" value="1"/>
</dbReference>
<feature type="domain" description="Argininosuccinate lyase C-terminal" evidence="9">
    <location>
        <begin position="382"/>
        <end position="449"/>
    </location>
</feature>
<dbReference type="GO" id="GO:0042450">
    <property type="term" value="P:L-arginine biosynthetic process via ornithine"/>
    <property type="evidence" value="ECO:0007669"/>
    <property type="project" value="UniProtKB-UniRule"/>
</dbReference>
<dbReference type="NCBIfam" id="TIGR00838">
    <property type="entry name" value="argH"/>
    <property type="match status" value="1"/>
</dbReference>
<dbReference type="InterPro" id="IPR008948">
    <property type="entry name" value="L-Aspartase-like"/>
</dbReference>
<dbReference type="PRINTS" id="PR00149">
    <property type="entry name" value="FUMRATELYASE"/>
</dbReference>
<gene>
    <name evidence="6" type="primary">argH</name>
    <name evidence="10" type="ORF">FM119_01210</name>
</gene>
<evidence type="ECO:0000256" key="2">
    <source>
        <dbReference type="ARBA" id="ARBA00012338"/>
    </source>
</evidence>
<comment type="subcellular location">
    <subcellularLocation>
        <location evidence="6">Cytoplasm</location>
    </subcellularLocation>
</comment>
<keyword evidence="11" id="KW-1185">Reference proteome</keyword>
<dbReference type="EMBL" id="FUKR01000006">
    <property type="protein sequence ID" value="SJN17892.1"/>
    <property type="molecule type" value="Genomic_DNA"/>
</dbReference>
<feature type="region of interest" description="Disordered" evidence="7">
    <location>
        <begin position="1"/>
        <end position="23"/>
    </location>
</feature>
<dbReference type="HAMAP" id="MF_00006">
    <property type="entry name" value="Arg_succ_lyase"/>
    <property type="match status" value="1"/>
</dbReference>
<dbReference type="GO" id="GO:0004056">
    <property type="term" value="F:argininosuccinate lyase activity"/>
    <property type="evidence" value="ECO:0007669"/>
    <property type="project" value="UniProtKB-UniRule"/>
</dbReference>
<name>A0A1R4IDH4_9MICO</name>
<feature type="domain" description="Fumarate lyase N-terminal" evidence="8">
    <location>
        <begin position="31"/>
        <end position="319"/>
    </location>
</feature>
<keyword evidence="5 6" id="KW-0456">Lyase</keyword>
<dbReference type="InterPro" id="IPR029419">
    <property type="entry name" value="Arg_succ_lyase_C"/>
</dbReference>
<evidence type="ECO:0000256" key="6">
    <source>
        <dbReference type="HAMAP-Rule" id="MF_00006"/>
    </source>
</evidence>
<dbReference type="UniPathway" id="UPA00068">
    <property type="reaction ID" value="UER00114"/>
</dbReference>
<dbReference type="InterPro" id="IPR020557">
    <property type="entry name" value="Fumarate_lyase_CS"/>
</dbReference>
<evidence type="ECO:0000259" key="9">
    <source>
        <dbReference type="Pfam" id="PF14698"/>
    </source>
</evidence>
<evidence type="ECO:0000256" key="3">
    <source>
        <dbReference type="ARBA" id="ARBA00022571"/>
    </source>
</evidence>
<dbReference type="PROSITE" id="PS00163">
    <property type="entry name" value="FUMARATE_LYASES"/>
    <property type="match status" value="1"/>
</dbReference>
<dbReference type="EC" id="4.3.2.1" evidence="2 6"/>
<comment type="pathway">
    <text evidence="1 6">Amino-acid biosynthesis; L-arginine biosynthesis; L-arginine from L-ornithine and carbamoyl phosphate: step 3/3.</text>
</comment>
<keyword evidence="6" id="KW-0963">Cytoplasm</keyword>
<dbReference type="Gene3D" id="1.10.40.30">
    <property type="entry name" value="Fumarase/aspartase (C-terminal domain)"/>
    <property type="match status" value="1"/>
</dbReference>
<dbReference type="RefSeq" id="WP_087135869.1">
    <property type="nucleotide sequence ID" value="NZ_FUKR01000006.1"/>
</dbReference>
<accession>A0A1R4IDH4</accession>
<dbReference type="PANTHER" id="PTHR43814:SF1">
    <property type="entry name" value="ARGININOSUCCINATE LYASE"/>
    <property type="match status" value="1"/>
</dbReference>
<keyword evidence="3 6" id="KW-0055">Arginine biosynthesis</keyword>
<proteinExistence type="inferred from homology"/>
<keyword evidence="4 6" id="KW-0028">Amino-acid biosynthesis</keyword>
<dbReference type="InterPro" id="IPR024083">
    <property type="entry name" value="Fumarase/histidase_N"/>
</dbReference>
<dbReference type="Gene3D" id="1.10.275.10">
    <property type="entry name" value="Fumarase/aspartase (N-terminal domain)"/>
    <property type="match status" value="1"/>
</dbReference>
<evidence type="ECO:0000313" key="10">
    <source>
        <dbReference type="EMBL" id="SJN17892.1"/>
    </source>
</evidence>
<dbReference type="GO" id="GO:0005829">
    <property type="term" value="C:cytosol"/>
    <property type="evidence" value="ECO:0007669"/>
    <property type="project" value="TreeGrafter"/>
</dbReference>
<evidence type="ECO:0000256" key="5">
    <source>
        <dbReference type="ARBA" id="ARBA00023239"/>
    </source>
</evidence>
<feature type="compositionally biased region" description="Polar residues" evidence="7">
    <location>
        <begin position="1"/>
        <end position="12"/>
    </location>
</feature>
<evidence type="ECO:0000256" key="7">
    <source>
        <dbReference type="SAM" id="MobiDB-lite"/>
    </source>
</evidence>
<dbReference type="PANTHER" id="PTHR43814">
    <property type="entry name" value="ARGININOSUCCINATE LYASE"/>
    <property type="match status" value="1"/>
</dbReference>
<evidence type="ECO:0000313" key="11">
    <source>
        <dbReference type="Proteomes" id="UP000196778"/>
    </source>
</evidence>
<comment type="similarity">
    <text evidence="6">Belongs to the lyase 1 family. Argininosuccinate lyase subfamily.</text>
</comment>
<evidence type="ECO:0000256" key="4">
    <source>
        <dbReference type="ARBA" id="ARBA00022605"/>
    </source>
</evidence>
<dbReference type="Proteomes" id="UP000196778">
    <property type="component" value="Unassembled WGS sequence"/>
</dbReference>
<dbReference type="Pfam" id="PF14698">
    <property type="entry name" value="ASL_C2"/>
    <property type="match status" value="1"/>
</dbReference>
<dbReference type="OrthoDB" id="9769623at2"/>
<dbReference type="SUPFAM" id="SSF48557">
    <property type="entry name" value="L-aspartase-like"/>
    <property type="match status" value="1"/>
</dbReference>